<dbReference type="Proteomes" id="UP001177003">
    <property type="component" value="Chromosome 8"/>
</dbReference>
<organism evidence="2 3">
    <name type="scientific">Lactuca saligna</name>
    <name type="common">Willowleaf lettuce</name>
    <dbReference type="NCBI Taxonomy" id="75948"/>
    <lineage>
        <taxon>Eukaryota</taxon>
        <taxon>Viridiplantae</taxon>
        <taxon>Streptophyta</taxon>
        <taxon>Embryophyta</taxon>
        <taxon>Tracheophyta</taxon>
        <taxon>Spermatophyta</taxon>
        <taxon>Magnoliopsida</taxon>
        <taxon>eudicotyledons</taxon>
        <taxon>Gunneridae</taxon>
        <taxon>Pentapetalae</taxon>
        <taxon>asterids</taxon>
        <taxon>campanulids</taxon>
        <taxon>Asterales</taxon>
        <taxon>Asteraceae</taxon>
        <taxon>Cichorioideae</taxon>
        <taxon>Cichorieae</taxon>
        <taxon>Lactucinae</taxon>
        <taxon>Lactuca</taxon>
    </lineage>
</organism>
<evidence type="ECO:0000313" key="3">
    <source>
        <dbReference type="Proteomes" id="UP001177003"/>
    </source>
</evidence>
<name>A0AA35ZXY2_LACSI</name>
<dbReference type="EMBL" id="OX465084">
    <property type="protein sequence ID" value="CAI9299692.1"/>
    <property type="molecule type" value="Genomic_DNA"/>
</dbReference>
<feature type="compositionally biased region" description="Basic and acidic residues" evidence="1">
    <location>
        <begin position="70"/>
        <end position="89"/>
    </location>
</feature>
<proteinExistence type="predicted"/>
<evidence type="ECO:0000256" key="1">
    <source>
        <dbReference type="SAM" id="MobiDB-lite"/>
    </source>
</evidence>
<protein>
    <submittedName>
        <fullName evidence="2">Uncharacterized protein</fullName>
    </submittedName>
</protein>
<keyword evidence="3" id="KW-1185">Reference proteome</keyword>
<dbReference type="AlphaFoldDB" id="A0AA35ZXY2"/>
<sequence>MFHNKVTKPILTPAFVQINDDEKITELNHDEDYGNDFLNDHENVEDNDQWKFYGAQGDGSCPHEGNIGKNDVKGKGDVNDHTYEDDIGKNNDFLNEKDDEDDEQGNGSGFNE</sequence>
<reference evidence="2" key="1">
    <citation type="submission" date="2023-04" db="EMBL/GenBank/DDBJ databases">
        <authorList>
            <person name="Vijverberg K."/>
            <person name="Xiong W."/>
            <person name="Schranz E."/>
        </authorList>
    </citation>
    <scope>NUCLEOTIDE SEQUENCE</scope>
</reference>
<accession>A0AA35ZXY2</accession>
<feature type="region of interest" description="Disordered" evidence="1">
    <location>
        <begin position="57"/>
        <end position="112"/>
    </location>
</feature>
<gene>
    <name evidence="2" type="ORF">LSALG_LOCUS38383</name>
</gene>
<evidence type="ECO:0000313" key="2">
    <source>
        <dbReference type="EMBL" id="CAI9299692.1"/>
    </source>
</evidence>